<reference evidence="9 10" key="1">
    <citation type="journal article" date="2022" name="bioRxiv">
        <title>Genomics of Preaxostyla Flagellates Illuminates Evolutionary Transitions and the Path Towards Mitochondrial Loss.</title>
        <authorList>
            <person name="Novak L.V.F."/>
            <person name="Treitli S.C."/>
            <person name="Pyrih J."/>
            <person name="Halakuc P."/>
            <person name="Pipaliya S.V."/>
            <person name="Vacek V."/>
            <person name="Brzon O."/>
            <person name="Soukal P."/>
            <person name="Eme L."/>
            <person name="Dacks J.B."/>
            <person name="Karnkowska A."/>
            <person name="Elias M."/>
            <person name="Hampl V."/>
        </authorList>
    </citation>
    <scope>NUCLEOTIDE SEQUENCE [LARGE SCALE GENOMIC DNA]</scope>
    <source>
        <strain evidence="9">NAU3</strain>
        <tissue evidence="9">Gut</tissue>
    </source>
</reference>
<gene>
    <name evidence="9" type="ORF">BLNAU_12684</name>
</gene>
<feature type="transmembrane region" description="Helical" evidence="8">
    <location>
        <begin position="206"/>
        <end position="224"/>
    </location>
</feature>
<evidence type="ECO:0000256" key="1">
    <source>
        <dbReference type="ARBA" id="ARBA00004141"/>
    </source>
</evidence>
<evidence type="ECO:0000256" key="2">
    <source>
        <dbReference type="ARBA" id="ARBA00022679"/>
    </source>
</evidence>
<dbReference type="PANTHER" id="PTHR13906">
    <property type="entry name" value="PORCUPINE"/>
    <property type="match status" value="1"/>
</dbReference>
<dbReference type="InterPro" id="IPR038797">
    <property type="entry name" value="Fltp"/>
</dbReference>
<dbReference type="PANTHER" id="PTHR13906:SF4">
    <property type="entry name" value="LYSOPHOSPHOLIPID ACYLTRANSFERASE 6"/>
    <property type="match status" value="1"/>
</dbReference>
<comment type="caution">
    <text evidence="9">The sequence shown here is derived from an EMBL/GenBank/DDBJ whole genome shotgun (WGS) entry which is preliminary data.</text>
</comment>
<dbReference type="EC" id="2.3.1.51" evidence="9"/>
<feature type="transmembrane region" description="Helical" evidence="8">
    <location>
        <begin position="140"/>
        <end position="161"/>
    </location>
</feature>
<keyword evidence="10" id="KW-1185">Reference proteome</keyword>
<dbReference type="Pfam" id="PF22611">
    <property type="entry name" value="CFAP126"/>
    <property type="match status" value="1"/>
</dbReference>
<feature type="compositionally biased region" description="Polar residues" evidence="7">
    <location>
        <begin position="13"/>
        <end position="25"/>
    </location>
</feature>
<feature type="transmembrane region" description="Helical" evidence="8">
    <location>
        <begin position="590"/>
        <end position="608"/>
    </location>
</feature>
<sequence length="627" mass="73181">MSKQKEVRRAPRQNYSASQYESSFNPHHLQNWRKPNEEEGIRPGTVYKNVRPTGPDGKPDFVADDRGYLIKGRPRNIRQQSFPDTPETGTIQLILFLQQSEMEYLDYLLGTNDPLTTQINYLVQPIAEPLGLSLDIAKSIITFFATLVYAVLYPCLKAGGMRNLSSIFFGTLVLILNFGRSTIYFFGMCIMTYFLCQLGIYKRHPVLFFAIAMIIYEIPVLYVMKTAYGVWQVDITMALMILVQKLISFTYNLHDGYRNHQHSKQYLSEHPNASEKDIPSVFPSSHQRRMKLEKIPSFSRFMGYCLFPINILYGPACEYTLYNDSISRTKPLPKSRFYLAIPNLVFGLIFALTFIFPPSLAYLDDPEMFKLPFYRRIFICWFNTHRTRLKYYCAWSLTNAAMLFSGMGFDGKSWEFSCCVQVLRLESSIRPRDFIAMWNCGTQRFLKYYVYIRGPTSKKTAQVHPIMQFVTFILSAVWHGFYIAYYINFGILYLINVIDRLYQSLYTWDVPRIPLYGQAVVERENKGIAPTWRDFFPEPDGTYSFQRIKSFKDLVVTFLEFMVNQALFDFCASCFVPTRFDKVKKQLKFINYWGLFVVPGMIICLLIIKQIKKRTARKEKKQATKAQ</sequence>
<evidence type="ECO:0000256" key="4">
    <source>
        <dbReference type="ARBA" id="ARBA00022989"/>
    </source>
</evidence>
<organism evidence="9 10">
    <name type="scientific">Blattamonas nauphoetae</name>
    <dbReference type="NCBI Taxonomy" id="2049346"/>
    <lineage>
        <taxon>Eukaryota</taxon>
        <taxon>Metamonada</taxon>
        <taxon>Preaxostyla</taxon>
        <taxon>Oxymonadida</taxon>
        <taxon>Blattamonas</taxon>
    </lineage>
</organism>
<dbReference type="EMBL" id="JARBJD010000104">
    <property type="protein sequence ID" value="KAK2952422.1"/>
    <property type="molecule type" value="Genomic_DNA"/>
</dbReference>
<evidence type="ECO:0000256" key="8">
    <source>
        <dbReference type="SAM" id="Phobius"/>
    </source>
</evidence>
<feature type="transmembrane region" description="Helical" evidence="8">
    <location>
        <begin position="230"/>
        <end position="253"/>
    </location>
</feature>
<feature type="transmembrane region" description="Helical" evidence="8">
    <location>
        <begin position="554"/>
        <end position="578"/>
    </location>
</feature>
<dbReference type="Proteomes" id="UP001281761">
    <property type="component" value="Unassembled WGS sequence"/>
</dbReference>
<keyword evidence="2 9" id="KW-0808">Transferase</keyword>
<protein>
    <submittedName>
        <fullName evidence="9">Lysophospholipid acyltransferase</fullName>
        <ecNumber evidence="9">2.3.1.51</ecNumber>
    </submittedName>
</protein>
<accession>A0ABQ9XP96</accession>
<name>A0ABQ9XP96_9EUKA</name>
<evidence type="ECO:0000313" key="9">
    <source>
        <dbReference type="EMBL" id="KAK2952422.1"/>
    </source>
</evidence>
<feature type="region of interest" description="Disordered" evidence="7">
    <location>
        <begin position="1"/>
        <end position="62"/>
    </location>
</feature>
<feature type="transmembrane region" description="Helical" evidence="8">
    <location>
        <begin position="337"/>
        <end position="356"/>
    </location>
</feature>
<keyword evidence="3 8" id="KW-0812">Transmembrane</keyword>
<proteinExistence type="predicted"/>
<dbReference type="InterPro" id="IPR004299">
    <property type="entry name" value="MBOAT_fam"/>
</dbReference>
<feature type="transmembrane region" description="Helical" evidence="8">
    <location>
        <begin position="167"/>
        <end position="194"/>
    </location>
</feature>
<keyword evidence="4 8" id="KW-1133">Transmembrane helix</keyword>
<evidence type="ECO:0000313" key="10">
    <source>
        <dbReference type="Proteomes" id="UP001281761"/>
    </source>
</evidence>
<evidence type="ECO:0000256" key="3">
    <source>
        <dbReference type="ARBA" id="ARBA00022692"/>
    </source>
</evidence>
<evidence type="ECO:0000256" key="6">
    <source>
        <dbReference type="ARBA" id="ARBA00023315"/>
    </source>
</evidence>
<keyword evidence="6 9" id="KW-0012">Acyltransferase</keyword>
<dbReference type="Pfam" id="PF03062">
    <property type="entry name" value="MBOAT"/>
    <property type="match status" value="1"/>
</dbReference>
<dbReference type="InterPro" id="IPR049941">
    <property type="entry name" value="LPLAT_7/PORCN-like"/>
</dbReference>
<evidence type="ECO:0000256" key="7">
    <source>
        <dbReference type="SAM" id="MobiDB-lite"/>
    </source>
</evidence>
<feature type="transmembrane region" description="Helical" evidence="8">
    <location>
        <begin position="466"/>
        <end position="495"/>
    </location>
</feature>
<evidence type="ECO:0000256" key="5">
    <source>
        <dbReference type="ARBA" id="ARBA00023136"/>
    </source>
</evidence>
<dbReference type="GO" id="GO:0003841">
    <property type="term" value="F:1-acylglycerol-3-phosphate O-acyltransferase activity"/>
    <property type="evidence" value="ECO:0007669"/>
    <property type="project" value="UniProtKB-EC"/>
</dbReference>
<comment type="subcellular location">
    <subcellularLocation>
        <location evidence="1">Membrane</location>
        <topology evidence="1">Multi-pass membrane protein</topology>
    </subcellularLocation>
</comment>
<keyword evidence="5 8" id="KW-0472">Membrane</keyword>